<dbReference type="PROSITE" id="PS51737">
    <property type="entry name" value="RECOMBINASE_DNA_BIND"/>
    <property type="match status" value="1"/>
</dbReference>
<evidence type="ECO:0000313" key="2">
    <source>
        <dbReference type="EMBL" id="DAD82598.1"/>
    </source>
</evidence>
<reference evidence="2" key="1">
    <citation type="journal article" date="2021" name="Proc. Natl. Acad. Sci. U.S.A.">
        <title>A Catalog of Tens of Thousands of Viruses from Human Metagenomes Reveals Hidden Associations with Chronic Diseases.</title>
        <authorList>
            <person name="Tisza M.J."/>
            <person name="Buck C.B."/>
        </authorList>
    </citation>
    <scope>NUCLEOTIDE SEQUENCE</scope>
    <source>
        <strain evidence="2">CtMM521</strain>
    </source>
</reference>
<sequence>MGHTPFGYIIVDGKAVVDEGTAEQVRNVYLNYLSGLSLVNAAKRAGLNMRHCGVKNMLQNKHYLGDDFYPQIIDNEIFNAAKMELSERSSRLGRNNRYKPEKIKKPPIAFRLGSITENFDNPIRQAEYIYSLIESGDI</sequence>
<protein>
    <submittedName>
        <fullName evidence="2">Integrase</fullName>
    </submittedName>
</protein>
<dbReference type="InterPro" id="IPR011109">
    <property type="entry name" value="DNA_bind_recombinase_dom"/>
</dbReference>
<dbReference type="GO" id="GO:0000150">
    <property type="term" value="F:DNA strand exchange activity"/>
    <property type="evidence" value="ECO:0007669"/>
    <property type="project" value="InterPro"/>
</dbReference>
<evidence type="ECO:0000259" key="1">
    <source>
        <dbReference type="PROSITE" id="PS51737"/>
    </source>
</evidence>
<dbReference type="InterPro" id="IPR038109">
    <property type="entry name" value="DNA_bind_recomb_sf"/>
</dbReference>
<accession>A0A8S5MK71</accession>
<name>A0A8S5MK71_9CAUD</name>
<dbReference type="EMBL" id="BK014922">
    <property type="protein sequence ID" value="DAD82598.1"/>
    <property type="molecule type" value="Genomic_DNA"/>
</dbReference>
<organism evidence="2">
    <name type="scientific">Siphoviridae sp. ctMM521</name>
    <dbReference type="NCBI Taxonomy" id="2826259"/>
    <lineage>
        <taxon>Viruses</taxon>
        <taxon>Duplodnaviria</taxon>
        <taxon>Heunggongvirae</taxon>
        <taxon>Uroviricota</taxon>
        <taxon>Caudoviricetes</taxon>
    </lineage>
</organism>
<proteinExistence type="predicted"/>
<feature type="domain" description="Recombinase" evidence="1">
    <location>
        <begin position="5"/>
        <end position="91"/>
    </location>
</feature>
<dbReference type="Gene3D" id="3.90.1750.20">
    <property type="entry name" value="Putative Large Serine Recombinase, Chain B, Domain 2"/>
    <property type="match status" value="1"/>
</dbReference>
<dbReference type="GO" id="GO:0003677">
    <property type="term" value="F:DNA binding"/>
    <property type="evidence" value="ECO:0007669"/>
    <property type="project" value="InterPro"/>
</dbReference>